<comment type="catalytic activity">
    <reaction evidence="1">
        <text>O-phospho-L-seryl-[protein] + H2O = L-seryl-[protein] + phosphate</text>
        <dbReference type="Rhea" id="RHEA:20629"/>
        <dbReference type="Rhea" id="RHEA-COMP:9863"/>
        <dbReference type="Rhea" id="RHEA-COMP:11604"/>
        <dbReference type="ChEBI" id="CHEBI:15377"/>
        <dbReference type="ChEBI" id="CHEBI:29999"/>
        <dbReference type="ChEBI" id="CHEBI:43474"/>
        <dbReference type="ChEBI" id="CHEBI:83421"/>
        <dbReference type="EC" id="3.1.3.16"/>
    </reaction>
</comment>
<comment type="catalytic activity">
    <reaction evidence="1">
        <text>O-phospho-L-threonyl-[protein] + H2O = L-threonyl-[protein] + phosphate</text>
        <dbReference type="Rhea" id="RHEA:47004"/>
        <dbReference type="Rhea" id="RHEA-COMP:11060"/>
        <dbReference type="Rhea" id="RHEA-COMP:11605"/>
        <dbReference type="ChEBI" id="CHEBI:15377"/>
        <dbReference type="ChEBI" id="CHEBI:30013"/>
        <dbReference type="ChEBI" id="CHEBI:43474"/>
        <dbReference type="ChEBI" id="CHEBI:61977"/>
        <dbReference type="EC" id="3.1.3.16"/>
    </reaction>
</comment>
<dbReference type="InterPro" id="IPR036457">
    <property type="entry name" value="PPM-type-like_dom_sf"/>
</dbReference>
<organism evidence="4 5">
    <name type="scientific">Henningerozyma blattae (strain ATCC 34711 / CBS 6284 / DSM 70876 / NBRC 10599 / NRRL Y-10934 / UCD 77-7)</name>
    <name type="common">Yeast</name>
    <name type="synonym">Tetrapisispora blattae</name>
    <dbReference type="NCBI Taxonomy" id="1071380"/>
    <lineage>
        <taxon>Eukaryota</taxon>
        <taxon>Fungi</taxon>
        <taxon>Dikarya</taxon>
        <taxon>Ascomycota</taxon>
        <taxon>Saccharomycotina</taxon>
        <taxon>Saccharomycetes</taxon>
        <taxon>Saccharomycetales</taxon>
        <taxon>Saccharomycetaceae</taxon>
        <taxon>Henningerozyma</taxon>
    </lineage>
</organism>
<dbReference type="InParanoid" id="I2H7X6"/>
<dbReference type="SUPFAM" id="SSF81606">
    <property type="entry name" value="PP2C-like"/>
    <property type="match status" value="1"/>
</dbReference>
<dbReference type="CDD" id="cd00143">
    <property type="entry name" value="PP2Cc"/>
    <property type="match status" value="1"/>
</dbReference>
<comment type="cofactor">
    <cofactor evidence="1">
        <name>Mn(2+)</name>
        <dbReference type="ChEBI" id="CHEBI:29035"/>
    </cofactor>
</comment>
<evidence type="ECO:0000313" key="4">
    <source>
        <dbReference type="EMBL" id="CCH62478.1"/>
    </source>
</evidence>
<dbReference type="Proteomes" id="UP000002866">
    <property type="component" value="Chromosome 8"/>
</dbReference>
<dbReference type="PANTHER" id="PTHR12320:SF1">
    <property type="entry name" value="PROTEIN PHOSPHATASE PTC7 HOMOLOG"/>
    <property type="match status" value="1"/>
</dbReference>
<accession>I2H7X6</accession>
<dbReference type="InterPro" id="IPR001932">
    <property type="entry name" value="PPM-type_phosphatase-like_dom"/>
</dbReference>
<keyword evidence="2" id="KW-0812">Transmembrane</keyword>
<dbReference type="STRING" id="1071380.I2H7X6"/>
<dbReference type="GO" id="GO:0046872">
    <property type="term" value="F:metal ion binding"/>
    <property type="evidence" value="ECO:0007669"/>
    <property type="project" value="UniProtKB-UniRule"/>
</dbReference>
<dbReference type="OrthoDB" id="60843at2759"/>
<feature type="transmembrane region" description="Helical" evidence="2">
    <location>
        <begin position="12"/>
        <end position="32"/>
    </location>
</feature>
<dbReference type="OMA" id="ANTIAWM"/>
<evidence type="ECO:0000313" key="5">
    <source>
        <dbReference type="Proteomes" id="UP000002866"/>
    </source>
</evidence>
<keyword evidence="1" id="KW-0904">Protein phosphatase</keyword>
<dbReference type="EMBL" id="HE806323">
    <property type="protein sequence ID" value="CCH62478.1"/>
    <property type="molecule type" value="Genomic_DNA"/>
</dbReference>
<keyword evidence="1" id="KW-0479">Metal-binding</keyword>
<dbReference type="GeneID" id="14497635"/>
<reference evidence="4 5" key="1">
    <citation type="journal article" date="2011" name="Proc. Natl. Acad. Sci. U.S.A.">
        <title>Evolutionary erosion of yeast sex chromosomes by mating-type switching accidents.</title>
        <authorList>
            <person name="Gordon J.L."/>
            <person name="Armisen D."/>
            <person name="Proux-Wera E."/>
            <person name="Oheigeartaigh S.S."/>
            <person name="Byrne K.P."/>
            <person name="Wolfe K.H."/>
        </authorList>
    </citation>
    <scope>NUCLEOTIDE SEQUENCE [LARGE SCALE GENOMIC DNA]</scope>
    <source>
        <strain evidence="5">ATCC 34711 / CBS 6284 / DSM 70876 / NBRC 10599 / NRRL Y-10934 / UCD 77-7</strain>
    </source>
</reference>
<dbReference type="Pfam" id="PF07228">
    <property type="entry name" value="SpoIIE"/>
    <property type="match status" value="1"/>
</dbReference>
<keyword evidence="2" id="KW-0472">Membrane</keyword>
<dbReference type="PROSITE" id="PS51746">
    <property type="entry name" value="PPM_2"/>
    <property type="match status" value="1"/>
</dbReference>
<dbReference type="EC" id="3.1.3.16" evidence="1"/>
<dbReference type="RefSeq" id="XP_004181997.1">
    <property type="nucleotide sequence ID" value="XM_004181949.1"/>
</dbReference>
<name>I2H7X6_HENB6</name>
<dbReference type="FunFam" id="3.60.40.10:FF:000093">
    <property type="entry name" value="Type 2C protein Phosphatase"/>
    <property type="match status" value="1"/>
</dbReference>
<keyword evidence="1" id="KW-0460">Magnesium</keyword>
<dbReference type="FunCoup" id="I2H7X6">
    <property type="interactions" value="705"/>
</dbReference>
<comment type="cofactor">
    <cofactor evidence="1">
        <name>Mg(2+)</name>
        <dbReference type="ChEBI" id="CHEBI:18420"/>
    </cofactor>
</comment>
<evidence type="ECO:0000259" key="3">
    <source>
        <dbReference type="PROSITE" id="PS51746"/>
    </source>
</evidence>
<comment type="similarity">
    <text evidence="1">Belongs to the PP2C family.</text>
</comment>
<keyword evidence="5" id="KW-1185">Reference proteome</keyword>
<dbReference type="InterPro" id="IPR039123">
    <property type="entry name" value="PPTC7"/>
</dbReference>
<gene>
    <name evidence="4" type="primary">TBLA0H01920</name>
    <name evidence="4" type="ORF">TBLA_0H01920</name>
</gene>
<evidence type="ECO:0000256" key="2">
    <source>
        <dbReference type="SAM" id="Phobius"/>
    </source>
</evidence>
<dbReference type="SMART" id="SM00331">
    <property type="entry name" value="PP2C_SIG"/>
    <property type="match status" value="1"/>
</dbReference>
<dbReference type="PANTHER" id="PTHR12320">
    <property type="entry name" value="PROTEIN PHOSPHATASE 2C"/>
    <property type="match status" value="1"/>
</dbReference>
<keyword evidence="1" id="KW-0378">Hydrolase</keyword>
<dbReference type="SMART" id="SM00332">
    <property type="entry name" value="PP2Cc"/>
    <property type="match status" value="1"/>
</dbReference>
<dbReference type="GO" id="GO:0004722">
    <property type="term" value="F:protein serine/threonine phosphatase activity"/>
    <property type="evidence" value="ECO:0007669"/>
    <property type="project" value="UniProtKB-EC"/>
</dbReference>
<dbReference type="Gene3D" id="3.60.40.10">
    <property type="entry name" value="PPM-type phosphatase domain"/>
    <property type="match status" value="1"/>
</dbReference>
<sequence>MNMSIMRANSRYYIFSISFVVLIVTFLFSTVLKNYFNDWNLKDTIIKFTRYSNLEPNFHYVAEAAFQPKDRSSIIYQKLANSVDSPTGEDSYFIASNSYNDIYIGVADGVGGWAERGYDSSAISRELCSSMKALCRAQTELTPKQLLSKGYNKIKSDGIVKVGSTTANVAHLTRNGILNVANLGDSWCGVIRDSKIVFQTKFQTVAFNAPYQLSVIPDFILEEAKKLGSSYIMNIPLDADEYSFQLQKEDIVLLATDGLVDNIEPNDIALFISNRFASKDNSKSIVQSLLNYAEKLSKDPNYESVFAKEFTKMSGQYYVGGKEDDITMIYVQVN</sequence>
<keyword evidence="1" id="KW-0464">Manganese</keyword>
<proteinExistence type="inferred from homology"/>
<dbReference type="AlphaFoldDB" id="I2H7X6"/>
<feature type="domain" description="PPM-type phosphatase" evidence="3">
    <location>
        <begin position="71"/>
        <end position="333"/>
    </location>
</feature>
<dbReference type="HOGENOM" id="CLU_029404_7_0_1"/>
<dbReference type="eggNOG" id="KOG1379">
    <property type="taxonomic scope" value="Eukaryota"/>
</dbReference>
<dbReference type="KEGG" id="tbl:TBLA_0H01920"/>
<evidence type="ECO:0000256" key="1">
    <source>
        <dbReference type="RuleBase" id="RU366020"/>
    </source>
</evidence>
<keyword evidence="2" id="KW-1133">Transmembrane helix</keyword>
<protein>
    <recommendedName>
        <fullName evidence="1">Protein phosphatase</fullName>
        <ecNumber evidence="1">3.1.3.16</ecNumber>
    </recommendedName>
</protein>